<evidence type="ECO:0000313" key="2">
    <source>
        <dbReference type="Proteomes" id="UP000218334"/>
    </source>
</evidence>
<dbReference type="AlphaFoldDB" id="A0A2H3BHW8"/>
<proteinExistence type="predicted"/>
<protein>
    <submittedName>
        <fullName evidence="1">Uncharacterized protein</fullName>
    </submittedName>
</protein>
<sequence length="149" mass="15768">MVDIDERSNTVSWSVAVSLLFAFNVLPQVGTKAAYGHLSEFKAVPVGLLAIPFPSILLAIEAWNPTSGTCATIILDAFPEGCNGWILETERDSGASGACQIGFMLSRTHGMSVIHVLLAITPAEAVSLKFLALGTHSPSRALITRAVEC</sequence>
<evidence type="ECO:0000313" key="1">
    <source>
        <dbReference type="EMBL" id="PBK66632.1"/>
    </source>
</evidence>
<organism evidence="1 2">
    <name type="scientific">Armillaria solidipes</name>
    <dbReference type="NCBI Taxonomy" id="1076256"/>
    <lineage>
        <taxon>Eukaryota</taxon>
        <taxon>Fungi</taxon>
        <taxon>Dikarya</taxon>
        <taxon>Basidiomycota</taxon>
        <taxon>Agaricomycotina</taxon>
        <taxon>Agaricomycetes</taxon>
        <taxon>Agaricomycetidae</taxon>
        <taxon>Agaricales</taxon>
        <taxon>Marasmiineae</taxon>
        <taxon>Physalacriaceae</taxon>
        <taxon>Armillaria</taxon>
    </lineage>
</organism>
<reference evidence="2" key="1">
    <citation type="journal article" date="2017" name="Nat. Ecol. Evol.">
        <title>Genome expansion and lineage-specific genetic innovations in the forest pathogenic fungi Armillaria.</title>
        <authorList>
            <person name="Sipos G."/>
            <person name="Prasanna A.N."/>
            <person name="Walter M.C."/>
            <person name="O'Connor E."/>
            <person name="Balint B."/>
            <person name="Krizsan K."/>
            <person name="Kiss B."/>
            <person name="Hess J."/>
            <person name="Varga T."/>
            <person name="Slot J."/>
            <person name="Riley R."/>
            <person name="Boka B."/>
            <person name="Rigling D."/>
            <person name="Barry K."/>
            <person name="Lee J."/>
            <person name="Mihaltcheva S."/>
            <person name="LaButti K."/>
            <person name="Lipzen A."/>
            <person name="Waldron R."/>
            <person name="Moloney N.M."/>
            <person name="Sperisen C."/>
            <person name="Kredics L."/>
            <person name="Vagvoelgyi C."/>
            <person name="Patrignani A."/>
            <person name="Fitzpatrick D."/>
            <person name="Nagy I."/>
            <person name="Doyle S."/>
            <person name="Anderson J.B."/>
            <person name="Grigoriev I.V."/>
            <person name="Gueldener U."/>
            <person name="Muensterkoetter M."/>
            <person name="Nagy L.G."/>
        </authorList>
    </citation>
    <scope>NUCLEOTIDE SEQUENCE [LARGE SCALE GENOMIC DNA]</scope>
    <source>
        <strain evidence="2">28-4</strain>
    </source>
</reference>
<accession>A0A2H3BHW8</accession>
<gene>
    <name evidence="1" type="ORF">ARMSODRAFT_352277</name>
</gene>
<keyword evidence="2" id="KW-1185">Reference proteome</keyword>
<dbReference type="Proteomes" id="UP000218334">
    <property type="component" value="Unassembled WGS sequence"/>
</dbReference>
<dbReference type="EMBL" id="KZ293440">
    <property type="protein sequence ID" value="PBK66632.1"/>
    <property type="molecule type" value="Genomic_DNA"/>
</dbReference>
<name>A0A2H3BHW8_9AGAR</name>